<dbReference type="FunFam" id="2.60.120.290:FF:000005">
    <property type="entry name" value="Procollagen C-endopeptidase enhancer 1"/>
    <property type="match status" value="1"/>
</dbReference>
<reference evidence="11" key="1">
    <citation type="journal article" date="2020" name="bioRxiv">
        <title>Chromosome-level reference genome of the European wasp spider Argiope bruennichi: a resource for studies on range expansion and evolutionary adaptation.</title>
        <authorList>
            <person name="Sheffer M.M."/>
            <person name="Hoppe A."/>
            <person name="Krehenwinkel H."/>
            <person name="Uhl G."/>
            <person name="Kuss A.W."/>
            <person name="Jensen L."/>
            <person name="Jensen C."/>
            <person name="Gillespie R.G."/>
            <person name="Hoff K.J."/>
            <person name="Prost S."/>
        </authorList>
    </citation>
    <scope>NUCLEOTIDE SEQUENCE</scope>
</reference>
<dbReference type="Pfam" id="PF00089">
    <property type="entry name" value="Trypsin"/>
    <property type="match status" value="1"/>
</dbReference>
<protein>
    <submittedName>
        <fullName evidence="11">Plasma kallikrein like protein</fullName>
    </submittedName>
</protein>
<dbReference type="GO" id="GO:0009566">
    <property type="term" value="P:fertilization"/>
    <property type="evidence" value="ECO:0007669"/>
    <property type="project" value="UniProtKB-ARBA"/>
</dbReference>
<dbReference type="InterPro" id="IPR000859">
    <property type="entry name" value="CUB_dom"/>
</dbReference>
<name>A0A8T0FME4_ARGBR</name>
<dbReference type="SUPFAM" id="SSF49854">
    <property type="entry name" value="Spermadhesin, CUB domain"/>
    <property type="match status" value="1"/>
</dbReference>
<evidence type="ECO:0000313" key="11">
    <source>
        <dbReference type="EMBL" id="KAF8790739.1"/>
    </source>
</evidence>
<evidence type="ECO:0000256" key="2">
    <source>
        <dbReference type="ARBA" id="ARBA00022801"/>
    </source>
</evidence>
<gene>
    <name evidence="11" type="ORF">HNY73_005715</name>
</gene>
<dbReference type="PRINTS" id="PR00722">
    <property type="entry name" value="CHYMOTRYPSIN"/>
</dbReference>
<dbReference type="InterPro" id="IPR036055">
    <property type="entry name" value="LDL_receptor-like_sf"/>
</dbReference>
<dbReference type="Pfam" id="PF00057">
    <property type="entry name" value="Ldl_recept_a"/>
    <property type="match status" value="1"/>
</dbReference>
<dbReference type="Pfam" id="PF00431">
    <property type="entry name" value="CUB"/>
    <property type="match status" value="1"/>
</dbReference>
<evidence type="ECO:0000256" key="6">
    <source>
        <dbReference type="PROSITE-ProRule" id="PRU00124"/>
    </source>
</evidence>
<feature type="domain" description="CUB" evidence="9">
    <location>
        <begin position="25"/>
        <end position="145"/>
    </location>
</feature>
<keyword evidence="3 7" id="KW-0720">Serine protease</keyword>
<sequence>MSAVCVLLFTILGSSLAYNLRDFGCNGRPKIFNALLQLKGDIYSPGYEEGANYPDDLFCEYTITAPYGFRIRIKFIDMDIEAFDLCDRDAIAIHEGVNVLSPVHGIFCGNATYPDIISMGNALHIVFRSDFMVGKKGFHLQYHAAVSHGFCGLGEKVCRNRKCFKPSQTCDGNDDCGDGTDEENCGHPLISTSCGLRPNSSSSPFGTDRVIGGREAKPGSWPWQADLQLSYYHPNGHMCGGTLLNAQWVVTAAHCFMRNQMPHEWRIHLGNHHKFYQDQDEQIRFVERIIIYPELTGNELIDFQLEDLTHDIALIKLNAPVKFTDKVRPACIPEQNYQLKTSTKCMATGWGTTRGTGQSHVLKEVDLWIETARTCEGEFGPINDKTMICVSNREGRQDVCHGDSGGPLVCEYNGKWHIMGATSHGTAGNMEGGLCGLSGSYTVYSKVSDKVDWINKMLNKYS</sequence>
<feature type="signal peptide" evidence="8">
    <location>
        <begin position="1"/>
        <end position="17"/>
    </location>
</feature>
<comment type="caution">
    <text evidence="5">Lacks conserved residue(s) required for the propagation of feature annotation.</text>
</comment>
<evidence type="ECO:0000256" key="8">
    <source>
        <dbReference type="SAM" id="SignalP"/>
    </source>
</evidence>
<keyword evidence="2 7" id="KW-0378">Hydrolase</keyword>
<keyword evidence="1 7" id="KW-0645">Protease</keyword>
<dbReference type="InterPro" id="IPR009003">
    <property type="entry name" value="Peptidase_S1_PA"/>
</dbReference>
<dbReference type="InterPro" id="IPR001254">
    <property type="entry name" value="Trypsin_dom"/>
</dbReference>
<dbReference type="InterPro" id="IPR043504">
    <property type="entry name" value="Peptidase_S1_PA_chymotrypsin"/>
</dbReference>
<feature type="chain" id="PRO_5035783880" evidence="8">
    <location>
        <begin position="18"/>
        <end position="462"/>
    </location>
</feature>
<evidence type="ECO:0000256" key="7">
    <source>
        <dbReference type="RuleBase" id="RU363034"/>
    </source>
</evidence>
<dbReference type="InterPro" id="IPR035914">
    <property type="entry name" value="Sperma_CUB_dom_sf"/>
</dbReference>
<dbReference type="PROSITE" id="PS00134">
    <property type="entry name" value="TRYPSIN_HIS"/>
    <property type="match status" value="1"/>
</dbReference>
<evidence type="ECO:0000256" key="3">
    <source>
        <dbReference type="ARBA" id="ARBA00022825"/>
    </source>
</evidence>
<keyword evidence="8" id="KW-0732">Signal</keyword>
<dbReference type="GO" id="GO:0004252">
    <property type="term" value="F:serine-type endopeptidase activity"/>
    <property type="evidence" value="ECO:0007669"/>
    <property type="project" value="InterPro"/>
</dbReference>
<feature type="domain" description="Peptidase S1" evidence="10">
    <location>
        <begin position="210"/>
        <end position="459"/>
    </location>
</feature>
<dbReference type="InterPro" id="IPR018114">
    <property type="entry name" value="TRYPSIN_HIS"/>
</dbReference>
<dbReference type="AlphaFoldDB" id="A0A8T0FME4"/>
<evidence type="ECO:0000259" key="10">
    <source>
        <dbReference type="PROSITE" id="PS50240"/>
    </source>
</evidence>
<dbReference type="InterPro" id="IPR001314">
    <property type="entry name" value="Peptidase_S1A"/>
</dbReference>
<dbReference type="OrthoDB" id="10051896at2759"/>
<dbReference type="SMART" id="SM00020">
    <property type="entry name" value="Tryp_SPc"/>
    <property type="match status" value="1"/>
</dbReference>
<keyword evidence="4 6" id="KW-1015">Disulfide bond</keyword>
<dbReference type="Proteomes" id="UP000807504">
    <property type="component" value="Unassembled WGS sequence"/>
</dbReference>
<feature type="disulfide bond" evidence="6">
    <location>
        <begin position="151"/>
        <end position="163"/>
    </location>
</feature>
<dbReference type="SUPFAM" id="SSF57424">
    <property type="entry name" value="LDL receptor-like module"/>
    <property type="match status" value="1"/>
</dbReference>
<proteinExistence type="predicted"/>
<evidence type="ECO:0000256" key="5">
    <source>
        <dbReference type="PROSITE-ProRule" id="PRU00059"/>
    </source>
</evidence>
<dbReference type="PANTHER" id="PTHR24252:SF7">
    <property type="entry name" value="HYALIN"/>
    <property type="match status" value="1"/>
</dbReference>
<dbReference type="PROSITE" id="PS50068">
    <property type="entry name" value="LDLRA_2"/>
    <property type="match status" value="1"/>
</dbReference>
<evidence type="ECO:0000256" key="4">
    <source>
        <dbReference type="ARBA" id="ARBA00023157"/>
    </source>
</evidence>
<dbReference type="SMART" id="SM00192">
    <property type="entry name" value="LDLa"/>
    <property type="match status" value="1"/>
</dbReference>
<accession>A0A8T0FME4</accession>
<evidence type="ECO:0000256" key="1">
    <source>
        <dbReference type="ARBA" id="ARBA00022670"/>
    </source>
</evidence>
<dbReference type="EMBL" id="JABXBU010000011">
    <property type="protein sequence ID" value="KAF8790739.1"/>
    <property type="molecule type" value="Genomic_DNA"/>
</dbReference>
<dbReference type="InterPro" id="IPR002172">
    <property type="entry name" value="LDrepeatLR_classA_rpt"/>
</dbReference>
<feature type="disulfide bond" evidence="6">
    <location>
        <begin position="158"/>
        <end position="176"/>
    </location>
</feature>
<dbReference type="InterPro" id="IPR033116">
    <property type="entry name" value="TRYPSIN_SER"/>
</dbReference>
<dbReference type="PROSITE" id="PS00135">
    <property type="entry name" value="TRYPSIN_SER"/>
    <property type="match status" value="1"/>
</dbReference>
<dbReference type="SMART" id="SM00042">
    <property type="entry name" value="CUB"/>
    <property type="match status" value="1"/>
</dbReference>
<evidence type="ECO:0000259" key="9">
    <source>
        <dbReference type="PROSITE" id="PS01180"/>
    </source>
</evidence>
<dbReference type="PROSITE" id="PS01180">
    <property type="entry name" value="CUB"/>
    <property type="match status" value="1"/>
</dbReference>
<reference evidence="11" key="2">
    <citation type="submission" date="2020-06" db="EMBL/GenBank/DDBJ databases">
        <authorList>
            <person name="Sheffer M."/>
        </authorList>
    </citation>
    <scope>NUCLEOTIDE SEQUENCE</scope>
</reference>
<organism evidence="11 12">
    <name type="scientific">Argiope bruennichi</name>
    <name type="common">Wasp spider</name>
    <name type="synonym">Aranea bruennichi</name>
    <dbReference type="NCBI Taxonomy" id="94029"/>
    <lineage>
        <taxon>Eukaryota</taxon>
        <taxon>Metazoa</taxon>
        <taxon>Ecdysozoa</taxon>
        <taxon>Arthropoda</taxon>
        <taxon>Chelicerata</taxon>
        <taxon>Arachnida</taxon>
        <taxon>Araneae</taxon>
        <taxon>Araneomorphae</taxon>
        <taxon>Entelegynae</taxon>
        <taxon>Araneoidea</taxon>
        <taxon>Araneidae</taxon>
        <taxon>Argiope</taxon>
    </lineage>
</organism>
<dbReference type="Gene3D" id="2.60.120.290">
    <property type="entry name" value="Spermadhesin, CUB domain"/>
    <property type="match status" value="1"/>
</dbReference>
<dbReference type="PROSITE" id="PS50240">
    <property type="entry name" value="TRYPSIN_DOM"/>
    <property type="match status" value="1"/>
</dbReference>
<comment type="caution">
    <text evidence="11">The sequence shown here is derived from an EMBL/GenBank/DDBJ whole genome shotgun (WGS) entry which is preliminary data.</text>
</comment>
<dbReference type="PANTHER" id="PTHR24252">
    <property type="entry name" value="ACROSIN-RELATED"/>
    <property type="match status" value="1"/>
</dbReference>
<dbReference type="CDD" id="cd00190">
    <property type="entry name" value="Tryp_SPc"/>
    <property type="match status" value="1"/>
</dbReference>
<dbReference type="GO" id="GO:0006508">
    <property type="term" value="P:proteolysis"/>
    <property type="evidence" value="ECO:0007669"/>
    <property type="project" value="UniProtKB-KW"/>
</dbReference>
<feature type="disulfide bond" evidence="6">
    <location>
        <begin position="170"/>
        <end position="185"/>
    </location>
</feature>
<dbReference type="SUPFAM" id="SSF50494">
    <property type="entry name" value="Trypsin-like serine proteases"/>
    <property type="match status" value="1"/>
</dbReference>
<dbReference type="OMA" id="FRSDFMV"/>
<dbReference type="FunFam" id="2.40.10.10:FF:000003">
    <property type="entry name" value="Transmembrane serine protease 3"/>
    <property type="match status" value="1"/>
</dbReference>
<keyword evidence="12" id="KW-1185">Reference proteome</keyword>
<evidence type="ECO:0000313" key="12">
    <source>
        <dbReference type="Proteomes" id="UP000807504"/>
    </source>
</evidence>
<dbReference type="Gene3D" id="2.40.10.10">
    <property type="entry name" value="Trypsin-like serine proteases"/>
    <property type="match status" value="1"/>
</dbReference>
<dbReference type="Gene3D" id="4.10.400.10">
    <property type="entry name" value="Low-density Lipoprotein Receptor"/>
    <property type="match status" value="1"/>
</dbReference>
<dbReference type="CDD" id="cd00112">
    <property type="entry name" value="LDLa"/>
    <property type="match status" value="1"/>
</dbReference>
<dbReference type="CDD" id="cd00041">
    <property type="entry name" value="CUB"/>
    <property type="match status" value="1"/>
</dbReference>